<dbReference type="RefSeq" id="XP_066829749.1">
    <property type="nucleotide sequence ID" value="XM_066972852.1"/>
</dbReference>
<reference evidence="2 3" key="1">
    <citation type="submission" date="2024-03" db="EMBL/GenBank/DDBJ databases">
        <authorList>
            <person name="Brejova B."/>
        </authorList>
    </citation>
    <scope>NUCLEOTIDE SEQUENCE [LARGE SCALE GENOMIC DNA]</scope>
    <source>
        <strain evidence="2 3">CBS 14171</strain>
    </source>
</reference>
<dbReference type="PANTHER" id="PTHR12197:SF294">
    <property type="entry name" value="POTENTIAL PROTEIN LYSINE METHYLTRANSFERASE SET6"/>
    <property type="match status" value="1"/>
</dbReference>
<name>A0ABP0ZMK6_9ASCO</name>
<proteinExistence type="predicted"/>
<keyword evidence="3" id="KW-1185">Reference proteome</keyword>
<evidence type="ECO:0000313" key="3">
    <source>
        <dbReference type="Proteomes" id="UP001497383"/>
    </source>
</evidence>
<dbReference type="InterPro" id="IPR046341">
    <property type="entry name" value="SET_dom_sf"/>
</dbReference>
<accession>A0ABP0ZMK6</accession>
<dbReference type="Gene3D" id="2.170.270.10">
    <property type="entry name" value="SET domain"/>
    <property type="match status" value="1"/>
</dbReference>
<feature type="domain" description="SET" evidence="1">
    <location>
        <begin position="28"/>
        <end position="359"/>
    </location>
</feature>
<dbReference type="InterPro" id="IPR001214">
    <property type="entry name" value="SET_dom"/>
</dbReference>
<dbReference type="PROSITE" id="PS50280">
    <property type="entry name" value="SET"/>
    <property type="match status" value="1"/>
</dbReference>
<sequence>MRTTSNSSTTKLEANDNTMNTVQEHISPYFSVSQTKYGGRGCFANLEIPCGTQIHYCPRPIGYTVSRCFKKEVCYWCFKYDYGTIMKSKITGDLGGNSNKNACSLHFCSDACAQSYREADADGLLTRNLLEAERNYLLGLKQPADEWKEPTGSVDDAIAAAWSSAEKWHEELDAGKQSKGRAQNRNVAVVPRIDEGDFSEAIYVIHVAFNTFQNQMKASSFEYDTADLAAKMKLELIMFNSLQSTEIEKYHRYPYLIESFVKIYKFLKLTCSWELQPYITPQNVRLIIGRNLPNAFGIWSHTKSPTEDKEYLGFAVYPSASLFNHSCEPNIKKIRMKNDLRFVALRDIQKGEELCISYGNHQDEDVDERQKQLSEWFFTCSCAKCTRELTLR</sequence>
<dbReference type="GeneID" id="92208007"/>
<dbReference type="EMBL" id="OZ022407">
    <property type="protein sequence ID" value="CAK9438587.1"/>
    <property type="molecule type" value="Genomic_DNA"/>
</dbReference>
<gene>
    <name evidence="2" type="ORF">LODBEIA_P28110</name>
</gene>
<dbReference type="SMART" id="SM00317">
    <property type="entry name" value="SET"/>
    <property type="match status" value="1"/>
</dbReference>
<dbReference type="InterPro" id="IPR050869">
    <property type="entry name" value="H3K4_H4K5_MeTrfase"/>
</dbReference>
<dbReference type="SUPFAM" id="SSF82199">
    <property type="entry name" value="SET domain"/>
    <property type="match status" value="1"/>
</dbReference>
<organism evidence="2 3">
    <name type="scientific">Lodderomyces beijingensis</name>
    <dbReference type="NCBI Taxonomy" id="1775926"/>
    <lineage>
        <taxon>Eukaryota</taxon>
        <taxon>Fungi</taxon>
        <taxon>Dikarya</taxon>
        <taxon>Ascomycota</taxon>
        <taxon>Saccharomycotina</taxon>
        <taxon>Pichiomycetes</taxon>
        <taxon>Debaryomycetaceae</taxon>
        <taxon>Candida/Lodderomyces clade</taxon>
        <taxon>Lodderomyces</taxon>
    </lineage>
</organism>
<evidence type="ECO:0000313" key="2">
    <source>
        <dbReference type="EMBL" id="CAK9438587.1"/>
    </source>
</evidence>
<evidence type="ECO:0000259" key="1">
    <source>
        <dbReference type="PROSITE" id="PS50280"/>
    </source>
</evidence>
<dbReference type="Proteomes" id="UP001497383">
    <property type="component" value="Chromosome 3"/>
</dbReference>
<dbReference type="Pfam" id="PF00856">
    <property type="entry name" value="SET"/>
    <property type="match status" value="1"/>
</dbReference>
<protein>
    <recommendedName>
        <fullName evidence="1">SET domain-containing protein</fullName>
    </recommendedName>
</protein>
<dbReference type="PANTHER" id="PTHR12197">
    <property type="entry name" value="HISTONE-LYSINE N-METHYLTRANSFERASE SMYD"/>
    <property type="match status" value="1"/>
</dbReference>
<dbReference type="CDD" id="cd20071">
    <property type="entry name" value="SET_SMYD"/>
    <property type="match status" value="1"/>
</dbReference>